<dbReference type="InterPro" id="IPR009662">
    <property type="entry name" value="Malonate_deCO2ase_dsu"/>
</dbReference>
<evidence type="ECO:0000256" key="4">
    <source>
        <dbReference type="NCBIfam" id="TIGR03130"/>
    </source>
</evidence>
<gene>
    <name evidence="6" type="ORF">SAMN02745126_05308</name>
</gene>
<keyword evidence="7" id="KW-1185">Reference proteome</keyword>
<keyword evidence="3 5" id="KW-0597">Phosphoprotein</keyword>
<dbReference type="NCBIfam" id="TIGR03130">
    <property type="entry name" value="malonate_delta"/>
    <property type="match status" value="1"/>
</dbReference>
<dbReference type="OrthoDB" id="120290at2"/>
<proteinExistence type="inferred from homology"/>
<evidence type="ECO:0000313" key="7">
    <source>
        <dbReference type="Proteomes" id="UP000190092"/>
    </source>
</evidence>
<dbReference type="RefSeq" id="WP_085937050.1">
    <property type="nucleotide sequence ID" value="NZ_FUWJ01000011.1"/>
</dbReference>
<evidence type="ECO:0000313" key="6">
    <source>
        <dbReference type="EMBL" id="SKA33301.1"/>
    </source>
</evidence>
<evidence type="ECO:0000256" key="2">
    <source>
        <dbReference type="ARBA" id="ARBA00022490"/>
    </source>
</evidence>
<reference evidence="7" key="1">
    <citation type="submission" date="2017-02" db="EMBL/GenBank/DDBJ databases">
        <authorList>
            <person name="Varghese N."/>
            <person name="Submissions S."/>
        </authorList>
    </citation>
    <scope>NUCLEOTIDE SEQUENCE [LARGE SCALE GENOMIC DNA]</scope>
    <source>
        <strain evidence="7">ATCC 27094</strain>
    </source>
</reference>
<evidence type="ECO:0000256" key="1">
    <source>
        <dbReference type="ARBA" id="ARBA00004496"/>
    </source>
</evidence>
<accession>A0A1T4SZA3</accession>
<dbReference type="HAMAP" id="MF_00710">
    <property type="entry name" value="Malonate_deCO2ase_dsu"/>
    <property type="match status" value="1"/>
</dbReference>
<organism evidence="6 7">
    <name type="scientific">Enhydrobacter aerosaccus</name>
    <dbReference type="NCBI Taxonomy" id="225324"/>
    <lineage>
        <taxon>Bacteria</taxon>
        <taxon>Pseudomonadati</taxon>
        <taxon>Pseudomonadota</taxon>
        <taxon>Alphaproteobacteria</taxon>
        <taxon>Hyphomicrobiales</taxon>
        <taxon>Enhydrobacter</taxon>
    </lineage>
</organism>
<feature type="modified residue" description="O-(phosphoribosyl dephospho-coenzyme A)serine" evidence="5">
    <location>
        <position position="29"/>
    </location>
</feature>
<evidence type="ECO:0000256" key="3">
    <source>
        <dbReference type="ARBA" id="ARBA00022553"/>
    </source>
</evidence>
<sequence length="106" mass="11305">MEKFTKAFPSKPLKARTTKPWALAGVVGSGNLEVLLERAGASGTMECHVETSIPGYKSSWLAALADFATHYPAGGTKVTIHDQGAPPVLVNLRLRQAYDHLTGGDK</sequence>
<comment type="PTM">
    <text evidence="5">Covalently binds the prosthetic group of malonate decarboxylase.</text>
</comment>
<dbReference type="STRING" id="225324.SAMN02745126_05308"/>
<comment type="subcellular location">
    <subcellularLocation>
        <location evidence="1">Cytoplasm</location>
    </subcellularLocation>
</comment>
<dbReference type="InterPro" id="IPR023439">
    <property type="entry name" value="Mal_deCO2ase/Cit_lyase_ACP"/>
</dbReference>
<dbReference type="Proteomes" id="UP000190092">
    <property type="component" value="Unassembled WGS sequence"/>
</dbReference>
<evidence type="ECO:0000256" key="5">
    <source>
        <dbReference type="PIRSR" id="PIRSR609662-50"/>
    </source>
</evidence>
<dbReference type="GO" id="GO:0005737">
    <property type="term" value="C:cytoplasm"/>
    <property type="evidence" value="ECO:0007669"/>
    <property type="project" value="UniProtKB-SubCell"/>
</dbReference>
<keyword evidence="2" id="KW-0963">Cytoplasm</keyword>
<name>A0A1T4SZA3_9HYPH</name>
<dbReference type="Pfam" id="PF06857">
    <property type="entry name" value="ACP"/>
    <property type="match status" value="1"/>
</dbReference>
<dbReference type="EMBL" id="FUWJ01000011">
    <property type="protein sequence ID" value="SKA33301.1"/>
    <property type="molecule type" value="Genomic_DNA"/>
</dbReference>
<protein>
    <recommendedName>
        <fullName evidence="4">Malonate decarboxylase acyl carrier protein</fullName>
    </recommendedName>
</protein>
<dbReference type="AlphaFoldDB" id="A0A1T4SZA3"/>